<evidence type="ECO:0000313" key="3">
    <source>
        <dbReference type="Proteomes" id="UP000736787"/>
    </source>
</evidence>
<dbReference type="Proteomes" id="UP000736787">
    <property type="component" value="Unassembled WGS sequence"/>
</dbReference>
<evidence type="ECO:0000256" key="1">
    <source>
        <dbReference type="SAM" id="MobiDB-lite"/>
    </source>
</evidence>
<feature type="compositionally biased region" description="Low complexity" evidence="1">
    <location>
        <begin position="31"/>
        <end position="41"/>
    </location>
</feature>
<comment type="caution">
    <text evidence="2">The sequence shown here is derived from an EMBL/GenBank/DDBJ whole genome shotgun (WGS) entry which is preliminary data.</text>
</comment>
<protein>
    <submittedName>
        <fullName evidence="2">Uncharacterized protein</fullName>
    </submittedName>
</protein>
<dbReference type="AlphaFoldDB" id="A0A8T1L150"/>
<organism evidence="2 3">
    <name type="scientific">Phytophthora cactorum</name>
    <dbReference type="NCBI Taxonomy" id="29920"/>
    <lineage>
        <taxon>Eukaryota</taxon>
        <taxon>Sar</taxon>
        <taxon>Stramenopiles</taxon>
        <taxon>Oomycota</taxon>
        <taxon>Peronosporomycetes</taxon>
        <taxon>Peronosporales</taxon>
        <taxon>Peronosporaceae</taxon>
        <taxon>Phytophthora</taxon>
    </lineage>
</organism>
<sequence>MNTTESLAQERPMEAPAVSDDVARRTRRTQGRVLRALRNLS</sequence>
<name>A0A8T1L150_9STRA</name>
<dbReference type="EMBL" id="RCMK01001520">
    <property type="protein sequence ID" value="KAG2892768.1"/>
    <property type="molecule type" value="Genomic_DNA"/>
</dbReference>
<proteinExistence type="predicted"/>
<evidence type="ECO:0000313" key="2">
    <source>
        <dbReference type="EMBL" id="KAG2892768.1"/>
    </source>
</evidence>
<feature type="region of interest" description="Disordered" evidence="1">
    <location>
        <begin position="1"/>
        <end position="41"/>
    </location>
</feature>
<accession>A0A8T1L150</accession>
<gene>
    <name evidence="2" type="ORF">PC117_g23946</name>
</gene>
<reference evidence="2" key="1">
    <citation type="submission" date="2018-10" db="EMBL/GenBank/DDBJ databases">
        <title>Effector identification in a new, highly contiguous assembly of the strawberry crown rot pathogen Phytophthora cactorum.</title>
        <authorList>
            <person name="Armitage A.D."/>
            <person name="Nellist C.F."/>
            <person name="Bates H."/>
            <person name="Vickerstaff R.J."/>
            <person name="Harrison R.J."/>
        </authorList>
    </citation>
    <scope>NUCLEOTIDE SEQUENCE</scope>
    <source>
        <strain evidence="2">4040</strain>
    </source>
</reference>